<sequence length="355" mass="38550">MNAIAHHQQNTTPVAAGANPFGSASIATRASNNAMADAGQQREIAEVQAAMVIAKKFPRDPIEAMDRILQACTRPTLAEGALYSYSRGGSDVTGPSIRLAEVAAQCWGNVQFGIRELEQRNGESSVEAFAWDIETNTRQVKVFQVPHVRHTRQGAKRLEDPRDVYELVANQGARRLRACILGVIPGDVIEAAVKQCEQTMKASADTSAEGLKKLVAAFDQFGVTQQQIEKRNQCRLEATRPAQVVQLKKIWASLRDGMSVPADWFEVDEAAAESAPAAASLREKVKARATKPQPEQPTDPQAPTLAEVLAGIQSAQDVDALDAAYDLGRMLPQDAQPELTKAYELRRDALDLAAK</sequence>
<evidence type="ECO:0000313" key="1">
    <source>
        <dbReference type="EMBL" id="ADV26980.1"/>
    </source>
</evidence>
<accession>E6WS31</accession>
<reference evidence="1 2" key="1">
    <citation type="submission" date="2011-01" db="EMBL/GenBank/DDBJ databases">
        <title>Complete sequence of Pseudoxanthomonas suwonensis 11-1.</title>
        <authorList>
            <consortium name="US DOE Joint Genome Institute"/>
            <person name="Lucas S."/>
            <person name="Copeland A."/>
            <person name="Lapidus A."/>
            <person name="Cheng J.-F."/>
            <person name="Goodwin L."/>
            <person name="Pitluck S."/>
            <person name="Teshima H."/>
            <person name="Detter J.C."/>
            <person name="Han C."/>
            <person name="Tapia R."/>
            <person name="Land M."/>
            <person name="Hauser L."/>
            <person name="Kyrpides N."/>
            <person name="Ivanova N."/>
            <person name="Ovchinnikova G."/>
            <person name="Siebers A.K."/>
            <person name="Allgaier M."/>
            <person name="Thelen M.P."/>
            <person name="Hugenholtz P."/>
            <person name="Gladden J."/>
            <person name="Woyke T."/>
        </authorList>
    </citation>
    <scope>NUCLEOTIDE SEQUENCE [LARGE SCALE GENOMIC DNA]</scope>
    <source>
        <strain evidence="2">11-1</strain>
    </source>
</reference>
<keyword evidence="2" id="KW-1185">Reference proteome</keyword>
<dbReference type="OrthoDB" id="2936921at2"/>
<proteinExistence type="predicted"/>
<dbReference type="STRING" id="743721.Psesu_1130"/>
<evidence type="ECO:0000313" key="2">
    <source>
        <dbReference type="Proteomes" id="UP000008632"/>
    </source>
</evidence>
<organism evidence="1 2">
    <name type="scientific">Pseudoxanthomonas suwonensis (strain 11-1)</name>
    <dbReference type="NCBI Taxonomy" id="743721"/>
    <lineage>
        <taxon>Bacteria</taxon>
        <taxon>Pseudomonadati</taxon>
        <taxon>Pseudomonadota</taxon>
        <taxon>Gammaproteobacteria</taxon>
        <taxon>Lysobacterales</taxon>
        <taxon>Lysobacteraceae</taxon>
        <taxon>Pseudoxanthomonas</taxon>
    </lineage>
</organism>
<gene>
    <name evidence="1" type="ordered locus">Psesu_1130</name>
</gene>
<dbReference type="KEGG" id="psu:Psesu_1130"/>
<dbReference type="AlphaFoldDB" id="E6WS31"/>
<protein>
    <submittedName>
        <fullName evidence="1">Uncharacterized protein</fullName>
    </submittedName>
</protein>
<name>E6WS31_PSEUU</name>
<dbReference type="RefSeq" id="WP_013534809.1">
    <property type="nucleotide sequence ID" value="NC_014924.1"/>
</dbReference>
<dbReference type="HOGENOM" id="CLU_058613_1_0_6"/>
<dbReference type="eggNOG" id="ENOG502ZA3S">
    <property type="taxonomic scope" value="Bacteria"/>
</dbReference>
<dbReference type="Proteomes" id="UP000008632">
    <property type="component" value="Chromosome"/>
</dbReference>
<dbReference type="EMBL" id="CP002446">
    <property type="protein sequence ID" value="ADV26980.1"/>
    <property type="molecule type" value="Genomic_DNA"/>
</dbReference>